<dbReference type="AlphaFoldDB" id="A0A7R9K0W3"/>
<feature type="transmembrane region" description="Helical" evidence="6">
    <location>
        <begin position="7"/>
        <end position="29"/>
    </location>
</feature>
<gene>
    <name evidence="8" type="ORF">TGEB3V08_LOCUS7032</name>
</gene>
<feature type="domain" description="Sugar phosphate transporter" evidence="7">
    <location>
        <begin position="15"/>
        <end position="286"/>
    </location>
</feature>
<dbReference type="GO" id="GO:0016020">
    <property type="term" value="C:membrane"/>
    <property type="evidence" value="ECO:0007669"/>
    <property type="project" value="UniProtKB-SubCell"/>
</dbReference>
<organism evidence="8">
    <name type="scientific">Timema genevievae</name>
    <name type="common">Walking stick</name>
    <dbReference type="NCBI Taxonomy" id="629358"/>
    <lineage>
        <taxon>Eukaryota</taxon>
        <taxon>Metazoa</taxon>
        <taxon>Ecdysozoa</taxon>
        <taxon>Arthropoda</taxon>
        <taxon>Hexapoda</taxon>
        <taxon>Insecta</taxon>
        <taxon>Pterygota</taxon>
        <taxon>Neoptera</taxon>
        <taxon>Polyneoptera</taxon>
        <taxon>Phasmatodea</taxon>
        <taxon>Timematodea</taxon>
        <taxon>Timematoidea</taxon>
        <taxon>Timematidae</taxon>
        <taxon>Timema</taxon>
    </lineage>
</organism>
<keyword evidence="2 6" id="KW-0812">Transmembrane</keyword>
<evidence type="ECO:0000259" key="7">
    <source>
        <dbReference type="Pfam" id="PF03151"/>
    </source>
</evidence>
<feature type="transmembrane region" description="Helical" evidence="6">
    <location>
        <begin position="237"/>
        <end position="259"/>
    </location>
</feature>
<keyword evidence="3 6" id="KW-1133">Transmembrane helix</keyword>
<name>A0A7R9K0W3_TIMGE</name>
<dbReference type="EMBL" id="OE842026">
    <property type="protein sequence ID" value="CAD7598337.1"/>
    <property type="molecule type" value="Genomic_DNA"/>
</dbReference>
<evidence type="ECO:0000313" key="8">
    <source>
        <dbReference type="EMBL" id="CAD7598337.1"/>
    </source>
</evidence>
<dbReference type="SUPFAM" id="SSF103481">
    <property type="entry name" value="Multidrug resistance efflux transporter EmrE"/>
    <property type="match status" value="1"/>
</dbReference>
<evidence type="ECO:0000256" key="4">
    <source>
        <dbReference type="ARBA" id="ARBA00023136"/>
    </source>
</evidence>
<feature type="transmembrane region" description="Helical" evidence="6">
    <location>
        <begin position="86"/>
        <end position="103"/>
    </location>
</feature>
<comment type="subcellular location">
    <subcellularLocation>
        <location evidence="1">Membrane</location>
        <topology evidence="1">Multi-pass membrane protein</topology>
    </subcellularLocation>
</comment>
<dbReference type="InterPro" id="IPR015943">
    <property type="entry name" value="WD40/YVTN_repeat-like_dom_sf"/>
</dbReference>
<reference evidence="8" key="1">
    <citation type="submission" date="2020-11" db="EMBL/GenBank/DDBJ databases">
        <authorList>
            <person name="Tran Van P."/>
        </authorList>
    </citation>
    <scope>NUCLEOTIDE SEQUENCE</scope>
</reference>
<feature type="transmembrane region" description="Helical" evidence="6">
    <location>
        <begin position="164"/>
        <end position="188"/>
    </location>
</feature>
<dbReference type="PANTHER" id="PTHR11132">
    <property type="entry name" value="SOLUTE CARRIER FAMILY 35"/>
    <property type="match status" value="1"/>
</dbReference>
<accession>A0A7R9K0W3</accession>
<evidence type="ECO:0000256" key="2">
    <source>
        <dbReference type="ARBA" id="ARBA00022692"/>
    </source>
</evidence>
<feature type="transmembrane region" description="Helical" evidence="6">
    <location>
        <begin position="115"/>
        <end position="134"/>
    </location>
</feature>
<feature type="compositionally biased region" description="Polar residues" evidence="5">
    <location>
        <begin position="400"/>
        <end position="421"/>
    </location>
</feature>
<feature type="transmembrane region" description="Helical" evidence="6">
    <location>
        <begin position="200"/>
        <end position="221"/>
    </location>
</feature>
<feature type="transmembrane region" description="Helical" evidence="6">
    <location>
        <begin position="49"/>
        <end position="66"/>
    </location>
</feature>
<dbReference type="InterPro" id="IPR037185">
    <property type="entry name" value="EmrE-like"/>
</dbReference>
<keyword evidence="4 6" id="KW-0472">Membrane</keyword>
<dbReference type="InterPro" id="IPR004853">
    <property type="entry name" value="Sugar_P_trans_dom"/>
</dbReference>
<evidence type="ECO:0000256" key="1">
    <source>
        <dbReference type="ARBA" id="ARBA00004141"/>
    </source>
</evidence>
<sequence>MVSEGLLVKYAHITAVVSGYWFISILTVFVNKALLSSNTVNLDAPLFVTWYQCVVSSAICFALNRLSKLFPQQVSFPNGSPFDPKVVKDVLPLAILFTAMIAFNNLCLKYVDVSFYYIGRSLTTVFNVVLTYVILHQKTSYQTVICCSIIVSGFWLGVDQESVAGSLSILGTLFGVLGSLSLSLYSIYTKRVLPLVDQQIWLLSYYNNVYSMFLFLPLIAINQEIPVIMRYEKLFDLWFWFLMSIGGLCGFAIGFFTALQIKVTSALTHNISGTAKACAQTVIATFWYNEMRSGLWWLSNWVVLAGSAAYARVKQKEMEKEFSLKDSPIVFHAVHGNFSGSKMQEILVSRGKSLELLSPDPNTGKVLASLKLSRNMRSLADWAVRWNTSTHTSSDEHSRTPSSTCRRNRTAGLSMSTNWTT</sequence>
<evidence type="ECO:0000256" key="6">
    <source>
        <dbReference type="SAM" id="Phobius"/>
    </source>
</evidence>
<dbReference type="Pfam" id="PF03151">
    <property type="entry name" value="TPT"/>
    <property type="match status" value="1"/>
</dbReference>
<evidence type="ECO:0000256" key="5">
    <source>
        <dbReference type="SAM" id="MobiDB-lite"/>
    </source>
</evidence>
<protein>
    <recommendedName>
        <fullName evidence="7">Sugar phosphate transporter domain-containing protein</fullName>
    </recommendedName>
</protein>
<proteinExistence type="predicted"/>
<dbReference type="InterPro" id="IPR050186">
    <property type="entry name" value="TPT_transporter"/>
</dbReference>
<dbReference type="Gene3D" id="2.130.10.10">
    <property type="entry name" value="YVTN repeat-like/Quinoprotein amine dehydrogenase"/>
    <property type="match status" value="1"/>
</dbReference>
<evidence type="ECO:0000256" key="3">
    <source>
        <dbReference type="ARBA" id="ARBA00022989"/>
    </source>
</evidence>
<feature type="region of interest" description="Disordered" evidence="5">
    <location>
        <begin position="390"/>
        <end position="421"/>
    </location>
</feature>